<dbReference type="STRING" id="927665.HMPREF1535_01580"/>
<dbReference type="PATRIC" id="fig|927665.4.peg.1614"/>
<name>A0A0F5JGS2_9BACT</name>
<evidence type="ECO:0000313" key="3">
    <source>
        <dbReference type="Proteomes" id="UP000033047"/>
    </source>
</evidence>
<dbReference type="Gene3D" id="2.60.40.1120">
    <property type="entry name" value="Carboxypeptidase-like, regulatory domain"/>
    <property type="match status" value="1"/>
</dbReference>
<dbReference type="EMBL" id="AQHV01000010">
    <property type="protein sequence ID" value="KKB56928.1"/>
    <property type="molecule type" value="Genomic_DNA"/>
</dbReference>
<dbReference type="HOGENOM" id="CLU_019825_0_1_10"/>
<dbReference type="InterPro" id="IPR008969">
    <property type="entry name" value="CarboxyPept-like_regulatory"/>
</dbReference>
<organism evidence="2 3">
    <name type="scientific">Parabacteroides goldsteinii DSM 19448 = WAL 12034</name>
    <dbReference type="NCBI Taxonomy" id="927665"/>
    <lineage>
        <taxon>Bacteria</taxon>
        <taxon>Pseudomonadati</taxon>
        <taxon>Bacteroidota</taxon>
        <taxon>Bacteroidia</taxon>
        <taxon>Bacteroidales</taxon>
        <taxon>Tannerellaceae</taxon>
        <taxon>Parabacteroides</taxon>
    </lineage>
</organism>
<evidence type="ECO:0000256" key="1">
    <source>
        <dbReference type="SAM" id="SignalP"/>
    </source>
</evidence>
<dbReference type="SUPFAM" id="SSF56935">
    <property type="entry name" value="Porins"/>
    <property type="match status" value="1"/>
</dbReference>
<dbReference type="SUPFAM" id="SSF49464">
    <property type="entry name" value="Carboxypeptidase regulatory domain-like"/>
    <property type="match status" value="1"/>
</dbReference>
<reference evidence="2 3" key="1">
    <citation type="submission" date="2013-04" db="EMBL/GenBank/DDBJ databases">
        <title>The Genome Sequence of Parabacteroides goldsteinii DSM 19448.</title>
        <authorList>
            <consortium name="The Broad Institute Genomics Platform"/>
            <person name="Earl A."/>
            <person name="Ward D."/>
            <person name="Feldgarden M."/>
            <person name="Gevers D."/>
            <person name="Martens E."/>
            <person name="Sakamoto M."/>
            <person name="Benno Y."/>
            <person name="Song Y."/>
            <person name="Liu C."/>
            <person name="Lee J."/>
            <person name="Bolanos M."/>
            <person name="Vaisanen M.L."/>
            <person name="Finegold S.M."/>
            <person name="Walker B."/>
            <person name="Young S."/>
            <person name="Zeng Q."/>
            <person name="Gargeya S."/>
            <person name="Fitzgerald M."/>
            <person name="Haas B."/>
            <person name="Abouelleil A."/>
            <person name="Allen A.W."/>
            <person name="Alvarado L."/>
            <person name="Arachchi H.M."/>
            <person name="Berlin A.M."/>
            <person name="Chapman S.B."/>
            <person name="Gainer-Dewar J."/>
            <person name="Goldberg J."/>
            <person name="Griggs A."/>
            <person name="Gujja S."/>
            <person name="Hansen M."/>
            <person name="Howarth C."/>
            <person name="Imamovic A."/>
            <person name="Ireland A."/>
            <person name="Larimer J."/>
            <person name="McCowan C."/>
            <person name="Murphy C."/>
            <person name="Pearson M."/>
            <person name="Poon T.W."/>
            <person name="Priest M."/>
            <person name="Roberts A."/>
            <person name="Saif S."/>
            <person name="Shea T."/>
            <person name="Sisk P."/>
            <person name="Sykes S."/>
            <person name="Wortman J."/>
            <person name="Nusbaum C."/>
            <person name="Birren B."/>
        </authorList>
    </citation>
    <scope>NUCLEOTIDE SEQUENCE [LARGE SCALE GENOMIC DNA]</scope>
    <source>
        <strain evidence="2 3">DSM 19448</strain>
    </source>
</reference>
<feature type="chain" id="PRO_5002489307" evidence="1">
    <location>
        <begin position="21"/>
        <end position="775"/>
    </location>
</feature>
<keyword evidence="1" id="KW-0732">Signal</keyword>
<proteinExistence type="predicted"/>
<sequence>MKRILFAIMLLGCMIQGVFAQNLEIKGMVRNGRDKAPLEFANVVLQTADSVFITGTTTDGKGRFMLDKVKAGDYLLAVSSLGYETQYIALDGFNKSIDLKEILMEDAAVSLDGVTVSASNTSSRSDRKLIFPSDRQVKASTNGMDLLQQLMLPKITVNPMSNEIKVPGNGEVQLRINGVKVELDEIKALLPTDIIRIEFHDNPGLRYRNAEVVLDYIVRRPETGGNFSVDMSQGVNALWGEHRVSGKINHKKSEFGASYRIGPRDFYGMSRDNEEIFHLADGTVLHRKETGDPSHASMFMHNLNLNYSVQDPEKYLFNATFRYWNNHQPHWDYRGILSNLDNPDDYVDMVDLNSSDNQVPALDLYYQRNLKNDQTLVFNVVGTYNRTSSHRFYQESRGEELLTDINNRVSGKKYSLIGEAIYEKKLANGNSLSGGVWHTQSFSDNEYRNGHDYETHMDQSASSIYGEFKGKVRKLDYMLGVELARLYYKQEGTDDSDQFYTFNPRFTLQYALPGQSFIRLKGYVGNLSPSLGNLNAVEQVIDSLQLQRGNPRLESYMSYLLDLNYEYQKGIFYALVNGTYEYVPNAIMDEKYQEGNKIIQTWNNQKNWQRVVGFAMFRVGPIKDILQFSFTGGVNHYISNGNTYSHRYTNWYCNMQASLTWKKFMLMYQLDTNWNWFWGETLEGGENIQILMAKYNFKNLSLGIGAFNPFSDNWKVQSENWNQYASSKKTSYIKESSRLFVVSVSYNFSFGRTYKVGQKRLNNSDSDSGVMSTGK</sequence>
<dbReference type="RefSeq" id="WP_046145764.1">
    <property type="nucleotide sequence ID" value="NZ_KQ033912.1"/>
</dbReference>
<dbReference type="Proteomes" id="UP000033047">
    <property type="component" value="Unassembled WGS sequence"/>
</dbReference>
<comment type="caution">
    <text evidence="2">The sequence shown here is derived from an EMBL/GenBank/DDBJ whole genome shotgun (WGS) entry which is preliminary data.</text>
</comment>
<protein>
    <submittedName>
        <fullName evidence="2">Uncharacterized protein</fullName>
    </submittedName>
</protein>
<dbReference type="Pfam" id="PF13715">
    <property type="entry name" value="CarbopepD_reg_2"/>
    <property type="match status" value="1"/>
</dbReference>
<feature type="signal peptide" evidence="1">
    <location>
        <begin position="1"/>
        <end position="20"/>
    </location>
</feature>
<evidence type="ECO:0000313" key="2">
    <source>
        <dbReference type="EMBL" id="KKB56928.1"/>
    </source>
</evidence>
<accession>A0A0F5JGS2</accession>
<gene>
    <name evidence="2" type="ORF">HMPREF1535_01580</name>
</gene>
<dbReference type="AlphaFoldDB" id="A0A0F5JGS2"/>